<evidence type="ECO:0000313" key="1">
    <source>
        <dbReference type="EMBL" id="TNN44261.1"/>
    </source>
</evidence>
<keyword evidence="2" id="KW-1185">Reference proteome</keyword>
<reference evidence="1 2" key="1">
    <citation type="submission" date="2019-03" db="EMBL/GenBank/DDBJ databases">
        <title>First draft genome of Liparis tanakae, snailfish: a comprehensive survey of snailfish specific genes.</title>
        <authorList>
            <person name="Kim W."/>
            <person name="Song I."/>
            <person name="Jeong J.-H."/>
            <person name="Kim D."/>
            <person name="Kim S."/>
            <person name="Ryu S."/>
            <person name="Song J.Y."/>
            <person name="Lee S.K."/>
        </authorList>
    </citation>
    <scope>NUCLEOTIDE SEQUENCE [LARGE SCALE GENOMIC DNA]</scope>
    <source>
        <tissue evidence="1">Muscle</tissue>
    </source>
</reference>
<accession>A0A4Z2FTC2</accession>
<dbReference type="Proteomes" id="UP000314294">
    <property type="component" value="Unassembled WGS sequence"/>
</dbReference>
<evidence type="ECO:0000313" key="2">
    <source>
        <dbReference type="Proteomes" id="UP000314294"/>
    </source>
</evidence>
<proteinExistence type="predicted"/>
<dbReference type="EMBL" id="SRLO01000915">
    <property type="protein sequence ID" value="TNN44261.1"/>
    <property type="molecule type" value="Genomic_DNA"/>
</dbReference>
<dbReference type="AlphaFoldDB" id="A0A4Z2FTC2"/>
<name>A0A4Z2FTC2_9TELE</name>
<gene>
    <name evidence="1" type="ORF">EYF80_045544</name>
</gene>
<organism evidence="1 2">
    <name type="scientific">Liparis tanakae</name>
    <name type="common">Tanaka's snailfish</name>
    <dbReference type="NCBI Taxonomy" id="230148"/>
    <lineage>
        <taxon>Eukaryota</taxon>
        <taxon>Metazoa</taxon>
        <taxon>Chordata</taxon>
        <taxon>Craniata</taxon>
        <taxon>Vertebrata</taxon>
        <taxon>Euteleostomi</taxon>
        <taxon>Actinopterygii</taxon>
        <taxon>Neopterygii</taxon>
        <taxon>Teleostei</taxon>
        <taxon>Neoteleostei</taxon>
        <taxon>Acanthomorphata</taxon>
        <taxon>Eupercaria</taxon>
        <taxon>Perciformes</taxon>
        <taxon>Cottioidei</taxon>
        <taxon>Cottales</taxon>
        <taxon>Liparidae</taxon>
        <taxon>Liparis</taxon>
    </lineage>
</organism>
<comment type="caution">
    <text evidence="1">The sequence shown here is derived from an EMBL/GenBank/DDBJ whole genome shotgun (WGS) entry which is preliminary data.</text>
</comment>
<protein>
    <submittedName>
        <fullName evidence="1">Uncharacterized protein</fullName>
    </submittedName>
</protein>
<sequence>MGLVGGGLGVGGGGTHWYLLEGLLPGVRADVVVERRGSGERSAAVATLKGPVAGVRHHVVPQVRRLGEGLGAVATLVRMN</sequence>